<proteinExistence type="predicted"/>
<dbReference type="Proteomes" id="UP000265520">
    <property type="component" value="Unassembled WGS sequence"/>
</dbReference>
<protein>
    <recommendedName>
        <fullName evidence="2">PPM-type phosphatase domain-containing protein</fullName>
    </recommendedName>
</protein>
<dbReference type="SUPFAM" id="SSF81606">
    <property type="entry name" value="PP2C-like"/>
    <property type="match status" value="1"/>
</dbReference>
<feature type="region of interest" description="Disordered" evidence="1">
    <location>
        <begin position="295"/>
        <end position="319"/>
    </location>
</feature>
<evidence type="ECO:0000313" key="3">
    <source>
        <dbReference type="EMBL" id="MCH86255.1"/>
    </source>
</evidence>
<dbReference type="InterPro" id="IPR001932">
    <property type="entry name" value="PPM-type_phosphatase-like_dom"/>
</dbReference>
<dbReference type="EMBL" id="LXQA010010008">
    <property type="protein sequence ID" value="MCH86255.1"/>
    <property type="molecule type" value="Genomic_DNA"/>
</dbReference>
<dbReference type="InterPro" id="IPR036457">
    <property type="entry name" value="PPM-type-like_dom_sf"/>
</dbReference>
<evidence type="ECO:0000256" key="1">
    <source>
        <dbReference type="SAM" id="MobiDB-lite"/>
    </source>
</evidence>
<reference evidence="3 4" key="1">
    <citation type="journal article" date="2018" name="Front. Plant Sci.">
        <title>Red Clover (Trifolium pratense) and Zigzag Clover (T. medium) - A Picture of Genomic Similarities and Differences.</title>
        <authorList>
            <person name="Dluhosova J."/>
            <person name="Istvanek J."/>
            <person name="Nedelnik J."/>
            <person name="Repkova J."/>
        </authorList>
    </citation>
    <scope>NUCLEOTIDE SEQUENCE [LARGE SCALE GENOMIC DNA]</scope>
    <source>
        <strain evidence="4">cv. 10/8</strain>
        <tissue evidence="3">Leaf</tissue>
    </source>
</reference>
<organism evidence="3 4">
    <name type="scientific">Trifolium medium</name>
    <dbReference type="NCBI Taxonomy" id="97028"/>
    <lineage>
        <taxon>Eukaryota</taxon>
        <taxon>Viridiplantae</taxon>
        <taxon>Streptophyta</taxon>
        <taxon>Embryophyta</taxon>
        <taxon>Tracheophyta</taxon>
        <taxon>Spermatophyta</taxon>
        <taxon>Magnoliopsida</taxon>
        <taxon>eudicotyledons</taxon>
        <taxon>Gunneridae</taxon>
        <taxon>Pentapetalae</taxon>
        <taxon>rosids</taxon>
        <taxon>fabids</taxon>
        <taxon>Fabales</taxon>
        <taxon>Fabaceae</taxon>
        <taxon>Papilionoideae</taxon>
        <taxon>50 kb inversion clade</taxon>
        <taxon>NPAAA clade</taxon>
        <taxon>Hologalegina</taxon>
        <taxon>IRL clade</taxon>
        <taxon>Trifolieae</taxon>
        <taxon>Trifolium</taxon>
    </lineage>
</organism>
<dbReference type="Gene3D" id="3.60.40.10">
    <property type="entry name" value="PPM-type phosphatase domain"/>
    <property type="match status" value="1"/>
</dbReference>
<comment type="caution">
    <text evidence="3">The sequence shown here is derived from an EMBL/GenBank/DDBJ whole genome shotgun (WGS) entry which is preliminary data.</text>
</comment>
<dbReference type="PROSITE" id="PS51746">
    <property type="entry name" value="PPM_2"/>
    <property type="match status" value="1"/>
</dbReference>
<dbReference type="SMART" id="SM00332">
    <property type="entry name" value="PP2Cc"/>
    <property type="match status" value="1"/>
</dbReference>
<sequence length="319" mass="35676">MMLSFLSLAENITEELGTSDVPPIEVVKIINGTFSKIEKDFTLLAECGYRDNKPSMSIVSSGCLVSLIWGQKVFTANVGDSRAVICYDRPDGPGWCGKEMARDNSCCEQSYIRQPSHPKTRCIGNAHLKMAHFTTEESFEAPEEDRVENNFTESVLSAIPKVSVRDIKETDRFIIFGSGGLWKLLTNEQAAKFVNSRPRGGIARKLATYAVKLAAEKSGLTYSKMMLVPEGTDMSGRSCVSSEPVRPIYHDDITVAVVYLDINKNIDSKTFYSYHSHSYNVLPSGFKDDLDIVKKKKDDPDNQPKNRKKVSKVYSIWDD</sequence>
<dbReference type="InterPro" id="IPR015655">
    <property type="entry name" value="PP2C"/>
</dbReference>
<dbReference type="CDD" id="cd00143">
    <property type="entry name" value="PP2Cc"/>
    <property type="match status" value="1"/>
</dbReference>
<evidence type="ECO:0000313" key="4">
    <source>
        <dbReference type="Proteomes" id="UP000265520"/>
    </source>
</evidence>
<gene>
    <name evidence="3" type="ORF">A2U01_0007109</name>
</gene>
<dbReference type="GO" id="GO:0004722">
    <property type="term" value="F:protein serine/threonine phosphatase activity"/>
    <property type="evidence" value="ECO:0007669"/>
    <property type="project" value="InterPro"/>
</dbReference>
<dbReference type="AlphaFoldDB" id="A0A392MGN6"/>
<dbReference type="Pfam" id="PF00481">
    <property type="entry name" value="PP2C"/>
    <property type="match status" value="2"/>
</dbReference>
<dbReference type="PANTHER" id="PTHR47992">
    <property type="entry name" value="PROTEIN PHOSPHATASE"/>
    <property type="match status" value="1"/>
</dbReference>
<keyword evidence="4" id="KW-1185">Reference proteome</keyword>
<evidence type="ECO:0000259" key="2">
    <source>
        <dbReference type="PROSITE" id="PS51746"/>
    </source>
</evidence>
<name>A0A392MGN6_9FABA</name>
<accession>A0A392MGN6</accession>
<feature type="domain" description="PPM-type phosphatase" evidence="2">
    <location>
        <begin position="1"/>
        <end position="260"/>
    </location>
</feature>
<feature type="compositionally biased region" description="Basic and acidic residues" evidence="1">
    <location>
        <begin position="295"/>
        <end position="304"/>
    </location>
</feature>